<sequence>MRILQNPLKASLLMLLFATAFTTVASAQTKQEKEAAKAAEVQTLVDGQRYVFIAQTVLPQSGRTRQVTPDFDFTVTKDTITSYLPYFGRAFQATRATEGGIKFESKDFEYTKTDGKKGGWDILIKPKDVNDIQSVRLSITESGYAYLQVQSNNRQPISYNGYVTEIKTRKKK</sequence>
<organism evidence="2 3">
    <name type="scientific">Pseudobacter ginsenosidimutans</name>
    <dbReference type="NCBI Taxonomy" id="661488"/>
    <lineage>
        <taxon>Bacteria</taxon>
        <taxon>Pseudomonadati</taxon>
        <taxon>Bacteroidota</taxon>
        <taxon>Chitinophagia</taxon>
        <taxon>Chitinophagales</taxon>
        <taxon>Chitinophagaceae</taxon>
        <taxon>Pseudobacter</taxon>
    </lineage>
</organism>
<evidence type="ECO:0000313" key="2">
    <source>
        <dbReference type="EMBL" id="RZS72148.1"/>
    </source>
</evidence>
<feature type="chain" id="PRO_5020414056" evidence="1">
    <location>
        <begin position="28"/>
        <end position="172"/>
    </location>
</feature>
<dbReference type="AlphaFoldDB" id="A0A4Q7MUA0"/>
<dbReference type="InterPro" id="IPR025347">
    <property type="entry name" value="DUF4251"/>
</dbReference>
<reference evidence="2 3" key="1">
    <citation type="submission" date="2019-02" db="EMBL/GenBank/DDBJ databases">
        <title>Genomic Encyclopedia of Type Strains, Phase IV (KMG-IV): sequencing the most valuable type-strain genomes for metagenomic binning, comparative biology and taxonomic classification.</title>
        <authorList>
            <person name="Goeker M."/>
        </authorList>
    </citation>
    <scope>NUCLEOTIDE SEQUENCE [LARGE SCALE GENOMIC DNA]</scope>
    <source>
        <strain evidence="2 3">DSM 18116</strain>
    </source>
</reference>
<evidence type="ECO:0000313" key="3">
    <source>
        <dbReference type="Proteomes" id="UP000293874"/>
    </source>
</evidence>
<feature type="signal peptide" evidence="1">
    <location>
        <begin position="1"/>
        <end position="27"/>
    </location>
</feature>
<dbReference type="EMBL" id="SGXA01000002">
    <property type="protein sequence ID" value="RZS72148.1"/>
    <property type="molecule type" value="Genomic_DNA"/>
</dbReference>
<name>A0A4Q7MUA0_9BACT</name>
<dbReference type="Gene3D" id="2.40.128.410">
    <property type="match status" value="1"/>
</dbReference>
<keyword evidence="1" id="KW-0732">Signal</keyword>
<proteinExistence type="predicted"/>
<accession>A0A4Q7MUA0</accession>
<gene>
    <name evidence="2" type="ORF">EV199_4063</name>
</gene>
<dbReference type="Pfam" id="PF14059">
    <property type="entry name" value="DUF4251"/>
    <property type="match status" value="1"/>
</dbReference>
<comment type="caution">
    <text evidence="2">The sequence shown here is derived from an EMBL/GenBank/DDBJ whole genome shotgun (WGS) entry which is preliminary data.</text>
</comment>
<evidence type="ECO:0000256" key="1">
    <source>
        <dbReference type="SAM" id="SignalP"/>
    </source>
</evidence>
<protein>
    <submittedName>
        <fullName evidence="2">Uncharacterized protein DUF4251</fullName>
    </submittedName>
</protein>
<keyword evidence="3" id="KW-1185">Reference proteome</keyword>
<dbReference type="RefSeq" id="WP_158643784.1">
    <property type="nucleotide sequence ID" value="NZ_CP042431.1"/>
</dbReference>
<dbReference type="Proteomes" id="UP000293874">
    <property type="component" value="Unassembled WGS sequence"/>
</dbReference>
<dbReference type="OrthoDB" id="1097715at2"/>